<keyword evidence="1" id="KW-1133">Transmembrane helix</keyword>
<name>J3LM80_ORYBR</name>
<evidence type="ECO:0000313" key="3">
    <source>
        <dbReference type="Proteomes" id="UP000006038"/>
    </source>
</evidence>
<dbReference type="AlphaFoldDB" id="J3LM80"/>
<evidence type="ECO:0000313" key="2">
    <source>
        <dbReference type="EnsemblPlants" id="OB03G21560.1"/>
    </source>
</evidence>
<keyword evidence="3" id="KW-1185">Reference proteome</keyword>
<reference evidence="2" key="1">
    <citation type="journal article" date="2013" name="Nat. Commun.">
        <title>Whole-genome sequencing of Oryza brachyantha reveals mechanisms underlying Oryza genome evolution.</title>
        <authorList>
            <person name="Chen J."/>
            <person name="Huang Q."/>
            <person name="Gao D."/>
            <person name="Wang J."/>
            <person name="Lang Y."/>
            <person name="Liu T."/>
            <person name="Li B."/>
            <person name="Bai Z."/>
            <person name="Luis Goicoechea J."/>
            <person name="Liang C."/>
            <person name="Chen C."/>
            <person name="Zhang W."/>
            <person name="Sun S."/>
            <person name="Liao Y."/>
            <person name="Zhang X."/>
            <person name="Yang L."/>
            <person name="Song C."/>
            <person name="Wang M."/>
            <person name="Shi J."/>
            <person name="Liu G."/>
            <person name="Liu J."/>
            <person name="Zhou H."/>
            <person name="Zhou W."/>
            <person name="Yu Q."/>
            <person name="An N."/>
            <person name="Chen Y."/>
            <person name="Cai Q."/>
            <person name="Wang B."/>
            <person name="Liu B."/>
            <person name="Min J."/>
            <person name="Huang Y."/>
            <person name="Wu H."/>
            <person name="Li Z."/>
            <person name="Zhang Y."/>
            <person name="Yin Y."/>
            <person name="Song W."/>
            <person name="Jiang J."/>
            <person name="Jackson S.A."/>
            <person name="Wing R.A."/>
            <person name="Wang J."/>
            <person name="Chen M."/>
        </authorList>
    </citation>
    <scope>NUCLEOTIDE SEQUENCE [LARGE SCALE GENOMIC DNA]</scope>
    <source>
        <strain evidence="2">cv. IRGC 101232</strain>
    </source>
</reference>
<dbReference type="Gramene" id="OB03G21560.1">
    <property type="protein sequence ID" value="OB03G21560.1"/>
    <property type="gene ID" value="OB03G21560"/>
</dbReference>
<sequence>MLGQIWSAPVTCVDYAIKHFLPCPSLCITWPFLGFTLFPMPSLAISPSPSCALFASSPFLLLPPVFFLHALVWSHD</sequence>
<dbReference type="Proteomes" id="UP000006038">
    <property type="component" value="Chromosome 3"/>
</dbReference>
<dbReference type="HOGENOM" id="CLU_2658466_0_0_1"/>
<accession>J3LM80</accession>
<reference evidence="2" key="2">
    <citation type="submission" date="2013-04" db="UniProtKB">
        <authorList>
            <consortium name="EnsemblPlants"/>
        </authorList>
    </citation>
    <scope>IDENTIFICATION</scope>
</reference>
<keyword evidence="1" id="KW-0812">Transmembrane</keyword>
<organism evidence="2">
    <name type="scientific">Oryza brachyantha</name>
    <name type="common">malo sina</name>
    <dbReference type="NCBI Taxonomy" id="4533"/>
    <lineage>
        <taxon>Eukaryota</taxon>
        <taxon>Viridiplantae</taxon>
        <taxon>Streptophyta</taxon>
        <taxon>Embryophyta</taxon>
        <taxon>Tracheophyta</taxon>
        <taxon>Spermatophyta</taxon>
        <taxon>Magnoliopsida</taxon>
        <taxon>Liliopsida</taxon>
        <taxon>Poales</taxon>
        <taxon>Poaceae</taxon>
        <taxon>BOP clade</taxon>
        <taxon>Oryzoideae</taxon>
        <taxon>Oryzeae</taxon>
        <taxon>Oryzinae</taxon>
        <taxon>Oryza</taxon>
    </lineage>
</organism>
<protein>
    <submittedName>
        <fullName evidence="2">Uncharacterized protein</fullName>
    </submittedName>
</protein>
<evidence type="ECO:0000256" key="1">
    <source>
        <dbReference type="SAM" id="Phobius"/>
    </source>
</evidence>
<feature type="transmembrane region" description="Helical" evidence="1">
    <location>
        <begin position="52"/>
        <end position="73"/>
    </location>
</feature>
<dbReference type="EnsemblPlants" id="OB03G21560.1">
    <property type="protein sequence ID" value="OB03G21560.1"/>
    <property type="gene ID" value="OB03G21560"/>
</dbReference>
<feature type="transmembrane region" description="Helical" evidence="1">
    <location>
        <begin position="20"/>
        <end position="40"/>
    </location>
</feature>
<proteinExistence type="predicted"/>
<keyword evidence="1" id="KW-0472">Membrane</keyword>